<evidence type="ECO:0000256" key="1">
    <source>
        <dbReference type="SAM" id="MobiDB-lite"/>
    </source>
</evidence>
<evidence type="ECO:0000313" key="3">
    <source>
        <dbReference type="Proteomes" id="UP001213681"/>
    </source>
</evidence>
<dbReference type="RefSeq" id="XP_056762479.1">
    <property type="nucleotide sequence ID" value="XM_056913630.1"/>
</dbReference>
<gene>
    <name evidence="2" type="ORF">N7458_010248</name>
</gene>
<dbReference type="EMBL" id="JAPVEA010000008">
    <property type="protein sequence ID" value="KAJ5439250.1"/>
    <property type="molecule type" value="Genomic_DNA"/>
</dbReference>
<feature type="compositionally biased region" description="Polar residues" evidence="1">
    <location>
        <begin position="53"/>
        <end position="66"/>
    </location>
</feature>
<reference evidence="2" key="1">
    <citation type="submission" date="2022-12" db="EMBL/GenBank/DDBJ databases">
        <authorList>
            <person name="Petersen C."/>
        </authorList>
    </citation>
    <scope>NUCLEOTIDE SEQUENCE</scope>
    <source>
        <strain evidence="2">IBT 16125</strain>
    </source>
</reference>
<protein>
    <submittedName>
        <fullName evidence="2">Uncharacterized protein</fullName>
    </submittedName>
</protein>
<proteinExistence type="predicted"/>
<evidence type="ECO:0000313" key="2">
    <source>
        <dbReference type="EMBL" id="KAJ5439250.1"/>
    </source>
</evidence>
<keyword evidence="3" id="KW-1185">Reference proteome</keyword>
<dbReference type="Proteomes" id="UP001213681">
    <property type="component" value="Unassembled WGS sequence"/>
</dbReference>
<comment type="caution">
    <text evidence="2">The sequence shown here is derived from an EMBL/GenBank/DDBJ whole genome shotgun (WGS) entry which is preliminary data.</text>
</comment>
<dbReference type="AlphaFoldDB" id="A0AAD6BZ05"/>
<feature type="region of interest" description="Disordered" evidence="1">
    <location>
        <begin position="41"/>
        <end position="78"/>
    </location>
</feature>
<sequence>MAGGPVTNWLVLPSNSTGHNVAAEAGWATSDLFHETFGPKTSAEWTAPESGDPASSHNARMTTTDGNRGEGGEGAILV</sequence>
<reference evidence="2" key="2">
    <citation type="journal article" date="2023" name="IMA Fungus">
        <title>Comparative genomic study of the Penicillium genus elucidates a diverse pangenome and 15 lateral gene transfer events.</title>
        <authorList>
            <person name="Petersen C."/>
            <person name="Sorensen T."/>
            <person name="Nielsen M.R."/>
            <person name="Sondergaard T.E."/>
            <person name="Sorensen J.L."/>
            <person name="Fitzpatrick D.A."/>
            <person name="Frisvad J.C."/>
            <person name="Nielsen K.L."/>
        </authorList>
    </citation>
    <scope>NUCLEOTIDE SEQUENCE</scope>
    <source>
        <strain evidence="2">IBT 16125</strain>
    </source>
</reference>
<dbReference type="GeneID" id="81603873"/>
<accession>A0AAD6BZ05</accession>
<name>A0AAD6BZ05_9EURO</name>
<organism evidence="2 3">
    <name type="scientific">Penicillium daleae</name>
    <dbReference type="NCBI Taxonomy" id="63821"/>
    <lineage>
        <taxon>Eukaryota</taxon>
        <taxon>Fungi</taxon>
        <taxon>Dikarya</taxon>
        <taxon>Ascomycota</taxon>
        <taxon>Pezizomycotina</taxon>
        <taxon>Eurotiomycetes</taxon>
        <taxon>Eurotiomycetidae</taxon>
        <taxon>Eurotiales</taxon>
        <taxon>Aspergillaceae</taxon>
        <taxon>Penicillium</taxon>
    </lineage>
</organism>